<evidence type="ECO:0000313" key="4">
    <source>
        <dbReference type="EMBL" id="SDE42443.1"/>
    </source>
</evidence>
<reference evidence="4 5" key="1">
    <citation type="submission" date="2016-10" db="EMBL/GenBank/DDBJ databases">
        <authorList>
            <person name="de Groot N.N."/>
        </authorList>
    </citation>
    <scope>NUCLEOTIDE SEQUENCE [LARGE SCALE GENOMIC DNA]</scope>
    <source>
        <strain evidence="4 5">JCM 11308</strain>
    </source>
</reference>
<dbReference type="SUPFAM" id="SSF51197">
    <property type="entry name" value="Clavaminate synthase-like"/>
    <property type="match status" value="1"/>
</dbReference>
<dbReference type="InterPro" id="IPR042098">
    <property type="entry name" value="TauD-like_sf"/>
</dbReference>
<proteinExistence type="predicted"/>
<keyword evidence="2" id="KW-0408">Iron</keyword>
<dbReference type="Pfam" id="PF02668">
    <property type="entry name" value="TauD"/>
    <property type="match status" value="1"/>
</dbReference>
<gene>
    <name evidence="4" type="ORF">SAMN05444580_1174</name>
</gene>
<dbReference type="RefSeq" id="WP_072846972.1">
    <property type="nucleotide sequence ID" value="NZ_FNAB01000017.1"/>
</dbReference>
<dbReference type="EMBL" id="FNAB01000017">
    <property type="protein sequence ID" value="SDE42443.1"/>
    <property type="molecule type" value="Genomic_DNA"/>
</dbReference>
<dbReference type="AlphaFoldDB" id="A0A1G7CT65"/>
<dbReference type="GO" id="GO:0051213">
    <property type="term" value="F:dioxygenase activity"/>
    <property type="evidence" value="ECO:0007669"/>
    <property type="project" value="UniProtKB-KW"/>
</dbReference>
<feature type="domain" description="TauD/TfdA-like" evidence="3">
    <location>
        <begin position="155"/>
        <end position="283"/>
    </location>
</feature>
<dbReference type="Gene3D" id="3.60.130.10">
    <property type="entry name" value="Clavaminate synthase-like"/>
    <property type="match status" value="1"/>
</dbReference>
<protein>
    <submittedName>
        <fullName evidence="4">Taurine catabolism dioxygenase TauD, TfdA family</fullName>
    </submittedName>
</protein>
<dbReference type="STRING" id="168276.SAMN05444580_1174"/>
<dbReference type="InterPro" id="IPR003819">
    <property type="entry name" value="TauD/TfdA-like"/>
</dbReference>
<dbReference type="Proteomes" id="UP000199417">
    <property type="component" value="Unassembled WGS sequence"/>
</dbReference>
<keyword evidence="5" id="KW-1185">Reference proteome</keyword>
<organism evidence="4 5">
    <name type="scientific">Rhodococcus tukisamuensis</name>
    <dbReference type="NCBI Taxonomy" id="168276"/>
    <lineage>
        <taxon>Bacteria</taxon>
        <taxon>Bacillati</taxon>
        <taxon>Actinomycetota</taxon>
        <taxon>Actinomycetes</taxon>
        <taxon>Mycobacteriales</taxon>
        <taxon>Nocardiaceae</taxon>
        <taxon>Rhodococcus</taxon>
    </lineage>
</organism>
<name>A0A1G7CT65_9NOCA</name>
<evidence type="ECO:0000313" key="5">
    <source>
        <dbReference type="Proteomes" id="UP000199417"/>
    </source>
</evidence>
<accession>A0A1G7CT65</accession>
<keyword evidence="1" id="KW-0560">Oxidoreductase</keyword>
<evidence type="ECO:0000259" key="3">
    <source>
        <dbReference type="Pfam" id="PF02668"/>
    </source>
</evidence>
<keyword evidence="4" id="KW-0223">Dioxygenase</keyword>
<sequence length="341" mass="36805">MTISTSVLQASGAAPTAWQPRDLAADDSWRYAISPAHLAELDTALASVRNQSTPLLQVTRELFPLPTLGEMLERVAADLESGYGLAVVQGLPVAHHGRADLRTVFWGIGQHLGIPVSQNSSGQKLTSGATTDAFASGGSDVQAVLCLATRHRVSVVSSGAVYREVSSRRPDLADRMFGPWYFDRRGEELPGGAPYYSTPMACWSDDKLSVRYARGDIAAAQRHPDVPRLGHAEEELLDLVDDLTSSDAFRFDIDLEPGDLLLVNNYTTLHSTADTGVTDPDRHPLTLWLSLRQGRPLPPNFLVAGDDHAAGAGRGGIPPRDVIVPSGPVPARPRDRRLCDH</sequence>
<evidence type="ECO:0000256" key="1">
    <source>
        <dbReference type="ARBA" id="ARBA00023002"/>
    </source>
</evidence>
<evidence type="ECO:0000256" key="2">
    <source>
        <dbReference type="ARBA" id="ARBA00023004"/>
    </source>
</evidence>